<reference evidence="3" key="1">
    <citation type="submission" date="2023-06" db="EMBL/GenBank/DDBJ databases">
        <title>Genome-scale phylogeny and comparative genomics of the fungal order Sordariales.</title>
        <authorList>
            <consortium name="Lawrence Berkeley National Laboratory"/>
            <person name="Hensen N."/>
            <person name="Bonometti L."/>
            <person name="Westerberg I."/>
            <person name="Brannstrom I.O."/>
            <person name="Guillou S."/>
            <person name="Cros-Aarteil S."/>
            <person name="Calhoun S."/>
            <person name="Haridas S."/>
            <person name="Kuo A."/>
            <person name="Mondo S."/>
            <person name="Pangilinan J."/>
            <person name="Riley R."/>
            <person name="Labutti K."/>
            <person name="Andreopoulos B."/>
            <person name="Lipzen A."/>
            <person name="Chen C."/>
            <person name="Yanf M."/>
            <person name="Daum C."/>
            <person name="Ng V."/>
            <person name="Clum A."/>
            <person name="Steindorff A."/>
            <person name="Ohm R."/>
            <person name="Martin F."/>
            <person name="Silar P."/>
            <person name="Natvig D."/>
            <person name="Lalanne C."/>
            <person name="Gautier V."/>
            <person name="Ament-Velasquez S.L."/>
            <person name="Kruys A."/>
            <person name="Hutchinson M.I."/>
            <person name="Powell A.J."/>
            <person name="Barry K."/>
            <person name="Miller A.N."/>
            <person name="Grigoriev I.V."/>
            <person name="Debuchy R."/>
            <person name="Gladieux P."/>
            <person name="Thoren M.H."/>
            <person name="Johannesson H."/>
        </authorList>
    </citation>
    <scope>NUCLEOTIDE SEQUENCE</scope>
    <source>
        <strain evidence="3">CBS 540.89</strain>
    </source>
</reference>
<evidence type="ECO:0000313" key="4">
    <source>
        <dbReference type="Proteomes" id="UP001172159"/>
    </source>
</evidence>
<dbReference type="AlphaFoldDB" id="A0AA40E662"/>
<sequence length="352" mass="39480">MSSSNGSPSSSPSALGASTRPHNSTLGGWHPPAWWFERQRPYAMPEGIRLCRLQTGRVYTAEEYGNLEQFWNPTFHRPRLDCIPDIRPANFAQTPAHVRQELRRCLSAPGYLESAKIAREQAQREQQARLVALRENPSPNDPYMKVVRPEDWERVLPTAATPPASPPRAFPTSSREDKKKLPEPRYSWFGFGPAIAPERTPSQFVGAGERKLKRRRGVAWLREIDWIAAAKGFKKNAVQQTLDQLTIAGFVVLFSVLFLLALLGVGVWQGVEQLLDITYGHESIEIGNEVEFVEDEDHQIAISPDAIIGEGTGRRFGEWRHRVVDAIGTEAEAVEAFSGRLQALSGRHTGRR</sequence>
<keyword evidence="4" id="KW-1185">Reference proteome</keyword>
<comment type="caution">
    <text evidence="3">The sequence shown here is derived from an EMBL/GenBank/DDBJ whole genome shotgun (WGS) entry which is preliminary data.</text>
</comment>
<feature type="region of interest" description="Disordered" evidence="1">
    <location>
        <begin position="156"/>
        <end position="179"/>
    </location>
</feature>
<evidence type="ECO:0000256" key="2">
    <source>
        <dbReference type="SAM" id="Phobius"/>
    </source>
</evidence>
<proteinExistence type="predicted"/>
<name>A0AA40E662_9PEZI</name>
<evidence type="ECO:0000313" key="3">
    <source>
        <dbReference type="EMBL" id="KAK0726487.1"/>
    </source>
</evidence>
<dbReference type="Proteomes" id="UP001172159">
    <property type="component" value="Unassembled WGS sequence"/>
</dbReference>
<keyword evidence="2" id="KW-0812">Transmembrane</keyword>
<gene>
    <name evidence="3" type="ORF">B0T21DRAFT_350620</name>
</gene>
<dbReference type="EMBL" id="JAUKTV010000010">
    <property type="protein sequence ID" value="KAK0726487.1"/>
    <property type="molecule type" value="Genomic_DNA"/>
</dbReference>
<evidence type="ECO:0000256" key="1">
    <source>
        <dbReference type="SAM" id="MobiDB-lite"/>
    </source>
</evidence>
<keyword evidence="2" id="KW-1133">Transmembrane helix</keyword>
<feature type="region of interest" description="Disordered" evidence="1">
    <location>
        <begin position="1"/>
        <end position="24"/>
    </location>
</feature>
<organism evidence="3 4">
    <name type="scientific">Apiosordaria backusii</name>
    <dbReference type="NCBI Taxonomy" id="314023"/>
    <lineage>
        <taxon>Eukaryota</taxon>
        <taxon>Fungi</taxon>
        <taxon>Dikarya</taxon>
        <taxon>Ascomycota</taxon>
        <taxon>Pezizomycotina</taxon>
        <taxon>Sordariomycetes</taxon>
        <taxon>Sordariomycetidae</taxon>
        <taxon>Sordariales</taxon>
        <taxon>Lasiosphaeriaceae</taxon>
        <taxon>Apiosordaria</taxon>
    </lineage>
</organism>
<feature type="transmembrane region" description="Helical" evidence="2">
    <location>
        <begin position="245"/>
        <end position="268"/>
    </location>
</feature>
<accession>A0AA40E662</accession>
<keyword evidence="2" id="KW-0472">Membrane</keyword>
<protein>
    <submittedName>
        <fullName evidence="3">Uncharacterized protein</fullName>
    </submittedName>
</protein>
<feature type="compositionally biased region" description="Low complexity" evidence="1">
    <location>
        <begin position="1"/>
        <end position="18"/>
    </location>
</feature>